<evidence type="ECO:0000259" key="13">
    <source>
        <dbReference type="PROSITE" id="PS50157"/>
    </source>
</evidence>
<reference evidence="14" key="1">
    <citation type="submission" date="2025-08" db="UniProtKB">
        <authorList>
            <consortium name="Ensembl"/>
        </authorList>
    </citation>
    <scope>IDENTIFICATION</scope>
</reference>
<dbReference type="Gene3D" id="3.30.160.60">
    <property type="entry name" value="Classic Zinc Finger"/>
    <property type="match status" value="11"/>
</dbReference>
<keyword evidence="5 11" id="KW-0863">Zinc-finger</keyword>
<proteinExistence type="inferred from homology"/>
<evidence type="ECO:0000256" key="6">
    <source>
        <dbReference type="ARBA" id="ARBA00022833"/>
    </source>
</evidence>
<keyword evidence="15" id="KW-1185">Reference proteome</keyword>
<keyword evidence="9" id="KW-0804">Transcription</keyword>
<dbReference type="FunFam" id="3.30.160.60:FF:000052">
    <property type="entry name" value="zinc finger protein 546 isoform X1"/>
    <property type="match status" value="1"/>
</dbReference>
<feature type="domain" description="C2H2-type" evidence="13">
    <location>
        <begin position="71"/>
        <end position="98"/>
    </location>
</feature>
<dbReference type="GO" id="GO:0005634">
    <property type="term" value="C:nucleus"/>
    <property type="evidence" value="ECO:0007669"/>
    <property type="project" value="UniProtKB-SubCell"/>
</dbReference>
<evidence type="ECO:0000256" key="7">
    <source>
        <dbReference type="ARBA" id="ARBA00023015"/>
    </source>
</evidence>
<feature type="domain" description="C2H2-type" evidence="13">
    <location>
        <begin position="366"/>
        <end position="393"/>
    </location>
</feature>
<dbReference type="FunFam" id="3.30.160.60:FF:000111">
    <property type="entry name" value="GLI family zinc finger 4"/>
    <property type="match status" value="1"/>
</dbReference>
<comment type="subcellular location">
    <subcellularLocation>
        <location evidence="1">Nucleus</location>
    </subcellularLocation>
</comment>
<feature type="compositionally biased region" description="Basic residues" evidence="12">
    <location>
        <begin position="36"/>
        <end position="46"/>
    </location>
</feature>
<keyword evidence="8" id="KW-0238">DNA-binding</keyword>
<comment type="similarity">
    <text evidence="2">Belongs to the krueppel C2H2-type zinc-finger protein family.</text>
</comment>
<accession>A0A8D0G2J6</accession>
<name>A0A8D0G2J6_STROC</name>
<reference evidence="14" key="2">
    <citation type="submission" date="2025-09" db="UniProtKB">
        <authorList>
            <consortium name="Ensembl"/>
        </authorList>
    </citation>
    <scope>IDENTIFICATION</scope>
</reference>
<dbReference type="FunFam" id="3.30.160.60:FF:001156">
    <property type="entry name" value="Zinc finger protein 407"/>
    <property type="match status" value="1"/>
</dbReference>
<feature type="domain" description="C2H2-type" evidence="13">
    <location>
        <begin position="177"/>
        <end position="204"/>
    </location>
</feature>
<dbReference type="GO" id="GO:0005694">
    <property type="term" value="C:chromosome"/>
    <property type="evidence" value="ECO:0007669"/>
    <property type="project" value="UniProtKB-ARBA"/>
</dbReference>
<keyword evidence="7" id="KW-0805">Transcription regulation</keyword>
<dbReference type="FunFam" id="3.30.160.60:FF:000100">
    <property type="entry name" value="Zinc finger 45-like"/>
    <property type="match status" value="1"/>
</dbReference>
<dbReference type="Ensembl" id="ENSSOCT00000023956.1">
    <property type="protein sequence ID" value="ENSSOCP00000023374.1"/>
    <property type="gene ID" value="ENSSOCG00000017257.1"/>
</dbReference>
<dbReference type="SUPFAM" id="SSF57667">
    <property type="entry name" value="beta-beta-alpha zinc fingers"/>
    <property type="match status" value="6"/>
</dbReference>
<dbReference type="AlphaFoldDB" id="A0A8D0G2J6"/>
<sequence>MEEQRGMLQGPEEEPQSPTVDVEHDGQRQPDDTQRSHRPRTPRKCSFKGTYAEDPQEGATQPQSNSRGKEHKCGLCGKVFTRGSNLRSHEAIHRGEKPFKCQDCGKSFSRKWNVLCHQKRHTKEKPVACTTCGKHFPDDTQGSHGPRRPQKCSFKGTCAEDPQEATTQPPSSSRQAYRCEQCGKVFTRVKYLKSHQRIHTGEKPYKCQDCGKRFIRRYHVLCHQATHTKEKPFACTTCGKHFAFKANLITHRHIHTGQRQYTCSHCGKSFWRKSHLLRHQESFHNGARPWTCGEDSQEDTTQAQSSSREEYKCEHCGKFFTWRSNLSHHQQIHTGVRPYKCRDFGKKLWDSWKLVCHRRTHIKKPFVCTTCGKRFSFISHLSRHQLVHTGDRPYTCSDCGKSFRTNLITHQRIHKGERPYPCWHCGKSFWVKSHLRSHQESIHNGESLAEA</sequence>
<dbReference type="PROSITE" id="PS00028">
    <property type="entry name" value="ZINC_FINGER_C2H2_1"/>
    <property type="match status" value="9"/>
</dbReference>
<dbReference type="GO" id="GO:0000981">
    <property type="term" value="F:DNA-binding transcription factor activity, RNA polymerase II-specific"/>
    <property type="evidence" value="ECO:0007669"/>
    <property type="project" value="TreeGrafter"/>
</dbReference>
<dbReference type="SMART" id="SM00355">
    <property type="entry name" value="ZnF_C2H2"/>
    <property type="match status" value="11"/>
</dbReference>
<feature type="domain" description="C2H2-type" evidence="13">
    <location>
        <begin position="99"/>
        <end position="126"/>
    </location>
</feature>
<dbReference type="PANTHER" id="PTHR23226">
    <property type="entry name" value="ZINC FINGER AND SCAN DOMAIN-CONTAINING"/>
    <property type="match status" value="1"/>
</dbReference>
<evidence type="ECO:0000256" key="2">
    <source>
        <dbReference type="ARBA" id="ARBA00006991"/>
    </source>
</evidence>
<evidence type="ECO:0000256" key="9">
    <source>
        <dbReference type="ARBA" id="ARBA00023163"/>
    </source>
</evidence>
<dbReference type="FunFam" id="3.30.160.60:FF:000340">
    <property type="entry name" value="zinc finger protein 473 isoform X1"/>
    <property type="match status" value="1"/>
</dbReference>
<evidence type="ECO:0000256" key="3">
    <source>
        <dbReference type="ARBA" id="ARBA00022723"/>
    </source>
</evidence>
<evidence type="ECO:0000256" key="8">
    <source>
        <dbReference type="ARBA" id="ARBA00023125"/>
    </source>
</evidence>
<dbReference type="Pfam" id="PF00096">
    <property type="entry name" value="zf-C2H2"/>
    <property type="match status" value="9"/>
</dbReference>
<evidence type="ECO:0000313" key="14">
    <source>
        <dbReference type="Ensembl" id="ENSSOCP00000023374.1"/>
    </source>
</evidence>
<dbReference type="Proteomes" id="UP000694551">
    <property type="component" value="Unplaced"/>
</dbReference>
<feature type="domain" description="C2H2-type" evidence="13">
    <location>
        <begin position="205"/>
        <end position="232"/>
    </location>
</feature>
<dbReference type="InterPro" id="IPR013087">
    <property type="entry name" value="Znf_C2H2_type"/>
</dbReference>
<evidence type="ECO:0000256" key="12">
    <source>
        <dbReference type="SAM" id="MobiDB-lite"/>
    </source>
</evidence>
<organism evidence="14 15">
    <name type="scientific">Strix occidentalis caurina</name>
    <name type="common">northern spotted owl</name>
    <dbReference type="NCBI Taxonomy" id="311401"/>
    <lineage>
        <taxon>Eukaryota</taxon>
        <taxon>Metazoa</taxon>
        <taxon>Chordata</taxon>
        <taxon>Craniata</taxon>
        <taxon>Vertebrata</taxon>
        <taxon>Euteleostomi</taxon>
        <taxon>Archelosauria</taxon>
        <taxon>Archosauria</taxon>
        <taxon>Dinosauria</taxon>
        <taxon>Saurischia</taxon>
        <taxon>Theropoda</taxon>
        <taxon>Coelurosauria</taxon>
        <taxon>Aves</taxon>
        <taxon>Neognathae</taxon>
        <taxon>Neoaves</taxon>
        <taxon>Telluraves</taxon>
        <taxon>Strigiformes</taxon>
        <taxon>Strigidae</taxon>
        <taxon>Strix</taxon>
    </lineage>
</organism>
<feature type="domain" description="C2H2-type" evidence="13">
    <location>
        <begin position="394"/>
        <end position="419"/>
    </location>
</feature>
<dbReference type="FunFam" id="3.30.160.60:FF:001732">
    <property type="entry name" value="Zgc:162936"/>
    <property type="match status" value="1"/>
</dbReference>
<evidence type="ECO:0000256" key="10">
    <source>
        <dbReference type="ARBA" id="ARBA00023242"/>
    </source>
</evidence>
<keyword evidence="10" id="KW-0539">Nucleus</keyword>
<feature type="compositionally biased region" description="Basic and acidic residues" evidence="12">
    <location>
        <begin position="21"/>
        <end position="35"/>
    </location>
</feature>
<dbReference type="GO" id="GO:0008270">
    <property type="term" value="F:zinc ion binding"/>
    <property type="evidence" value="ECO:0007669"/>
    <property type="project" value="UniProtKB-KW"/>
</dbReference>
<keyword evidence="6" id="KW-0862">Zinc</keyword>
<protein>
    <recommendedName>
        <fullName evidence="13">C2H2-type domain-containing protein</fullName>
    </recommendedName>
</protein>
<keyword evidence="3" id="KW-0479">Metal-binding</keyword>
<evidence type="ECO:0000256" key="5">
    <source>
        <dbReference type="ARBA" id="ARBA00022771"/>
    </source>
</evidence>
<dbReference type="PANTHER" id="PTHR23226:SF416">
    <property type="entry name" value="FI01424P"/>
    <property type="match status" value="1"/>
</dbReference>
<dbReference type="GO" id="GO:0045893">
    <property type="term" value="P:positive regulation of DNA-templated transcription"/>
    <property type="evidence" value="ECO:0007669"/>
    <property type="project" value="UniProtKB-ARBA"/>
</dbReference>
<evidence type="ECO:0000256" key="11">
    <source>
        <dbReference type="PROSITE-ProRule" id="PRU00042"/>
    </source>
</evidence>
<feature type="domain" description="C2H2-type" evidence="13">
    <location>
        <begin position="233"/>
        <end position="260"/>
    </location>
</feature>
<feature type="domain" description="C2H2-type" evidence="13">
    <location>
        <begin position="261"/>
        <end position="289"/>
    </location>
</feature>
<dbReference type="FunFam" id="3.30.160.60:FF:000358">
    <property type="entry name" value="zinc finger protein 24"/>
    <property type="match status" value="2"/>
</dbReference>
<dbReference type="InterPro" id="IPR036236">
    <property type="entry name" value="Znf_C2H2_sf"/>
</dbReference>
<evidence type="ECO:0000313" key="15">
    <source>
        <dbReference type="Proteomes" id="UP000694551"/>
    </source>
</evidence>
<dbReference type="FunFam" id="3.30.160.60:FF:001498">
    <property type="entry name" value="Zinc finger protein 404"/>
    <property type="match status" value="1"/>
</dbReference>
<dbReference type="PROSITE" id="PS50157">
    <property type="entry name" value="ZINC_FINGER_C2H2_2"/>
    <property type="match status" value="10"/>
</dbReference>
<dbReference type="GO" id="GO:0000978">
    <property type="term" value="F:RNA polymerase II cis-regulatory region sequence-specific DNA binding"/>
    <property type="evidence" value="ECO:0007669"/>
    <property type="project" value="TreeGrafter"/>
</dbReference>
<dbReference type="FunFam" id="3.30.160.60:FF:000520">
    <property type="entry name" value="zinc finger protein 629 isoform X2"/>
    <property type="match status" value="1"/>
</dbReference>
<evidence type="ECO:0000256" key="4">
    <source>
        <dbReference type="ARBA" id="ARBA00022737"/>
    </source>
</evidence>
<evidence type="ECO:0000256" key="1">
    <source>
        <dbReference type="ARBA" id="ARBA00004123"/>
    </source>
</evidence>
<keyword evidence="4" id="KW-0677">Repeat</keyword>
<feature type="region of interest" description="Disordered" evidence="12">
    <location>
        <begin position="1"/>
        <end position="71"/>
    </location>
</feature>
<feature type="domain" description="C2H2-type" evidence="13">
    <location>
        <begin position="311"/>
        <end position="338"/>
    </location>
</feature>
<feature type="domain" description="C2H2-type" evidence="13">
    <location>
        <begin position="420"/>
        <end position="448"/>
    </location>
</feature>